<organism evidence="1">
    <name type="scientific">Hexamita inflata</name>
    <dbReference type="NCBI Taxonomy" id="28002"/>
    <lineage>
        <taxon>Eukaryota</taxon>
        <taxon>Metamonada</taxon>
        <taxon>Diplomonadida</taxon>
        <taxon>Hexamitidae</taxon>
        <taxon>Hexamitinae</taxon>
        <taxon>Hexamita</taxon>
    </lineage>
</organism>
<comment type="caution">
    <text evidence="1">The sequence shown here is derived from an EMBL/GenBank/DDBJ whole genome shotgun (WGS) entry which is preliminary data.</text>
</comment>
<name>A0AA86U1B6_9EUKA</name>
<gene>
    <name evidence="1" type="ORF">HINF_LOCUS24061</name>
    <name evidence="2" type="ORF">HINF_LOCUS51734</name>
</gene>
<reference evidence="1" key="1">
    <citation type="submission" date="2023-06" db="EMBL/GenBank/DDBJ databases">
        <authorList>
            <person name="Kurt Z."/>
        </authorList>
    </citation>
    <scope>NUCLEOTIDE SEQUENCE</scope>
</reference>
<accession>A0AA86U1B6</accession>
<dbReference type="Proteomes" id="UP001642409">
    <property type="component" value="Unassembled WGS sequence"/>
</dbReference>
<protein>
    <submittedName>
        <fullName evidence="2">Hypothetical_protein</fullName>
    </submittedName>
</protein>
<dbReference type="EMBL" id="CAXDID020000254">
    <property type="protein sequence ID" value="CAL6065216.1"/>
    <property type="molecule type" value="Genomic_DNA"/>
</dbReference>
<sequence length="115" mass="13692">MFSCSKSQLKSDKIYRTEPYKCNLIMSTKSKYNCRTIKVNLRCKRVLLRRRLSSKLSSASYLLETPKRKLKSWSRSYRTWTRSILSNCRLLKMISETIAQKQLSRRSHSRSRFSS</sequence>
<dbReference type="EMBL" id="CATOUU010000636">
    <property type="protein sequence ID" value="CAI9936416.1"/>
    <property type="molecule type" value="Genomic_DNA"/>
</dbReference>
<proteinExistence type="predicted"/>
<dbReference type="AlphaFoldDB" id="A0AA86U1B6"/>
<evidence type="ECO:0000313" key="1">
    <source>
        <dbReference type="EMBL" id="CAI9936416.1"/>
    </source>
</evidence>
<keyword evidence="3" id="KW-1185">Reference proteome</keyword>
<evidence type="ECO:0000313" key="3">
    <source>
        <dbReference type="Proteomes" id="UP001642409"/>
    </source>
</evidence>
<reference evidence="2 3" key="2">
    <citation type="submission" date="2024-07" db="EMBL/GenBank/DDBJ databases">
        <authorList>
            <person name="Akdeniz Z."/>
        </authorList>
    </citation>
    <scope>NUCLEOTIDE SEQUENCE [LARGE SCALE GENOMIC DNA]</scope>
</reference>
<evidence type="ECO:0000313" key="2">
    <source>
        <dbReference type="EMBL" id="CAL6065216.1"/>
    </source>
</evidence>